<keyword evidence="1" id="KW-1133">Transmembrane helix</keyword>
<evidence type="ECO:0000256" key="1">
    <source>
        <dbReference type="SAM" id="Phobius"/>
    </source>
</evidence>
<feature type="transmembrane region" description="Helical" evidence="1">
    <location>
        <begin position="77"/>
        <end position="96"/>
    </location>
</feature>
<evidence type="ECO:0008006" key="5">
    <source>
        <dbReference type="Google" id="ProtNLM"/>
    </source>
</evidence>
<evidence type="ECO:0000313" key="2">
    <source>
        <dbReference type="EMBL" id="VFJ44071.1"/>
    </source>
</evidence>
<name>A0A450S3T9_9GAMM</name>
<dbReference type="AlphaFoldDB" id="A0A450S3T9"/>
<accession>A0A450S3T9</accession>
<feature type="transmembrane region" description="Helical" evidence="1">
    <location>
        <begin position="51"/>
        <end position="71"/>
    </location>
</feature>
<dbReference type="EMBL" id="CAADEZ010000036">
    <property type="protein sequence ID" value="VFJ46378.1"/>
    <property type="molecule type" value="Genomic_DNA"/>
</dbReference>
<proteinExistence type="predicted"/>
<evidence type="ECO:0000313" key="4">
    <source>
        <dbReference type="EMBL" id="VFK07510.1"/>
    </source>
</evidence>
<dbReference type="EMBL" id="CAADFL010000042">
    <property type="protein sequence ID" value="VFK07510.1"/>
    <property type="molecule type" value="Genomic_DNA"/>
</dbReference>
<protein>
    <recommendedName>
        <fullName evidence="5">SMODS and SLOG-associating 2TM effector domain-containing protein</fullName>
    </recommendedName>
</protein>
<evidence type="ECO:0000313" key="3">
    <source>
        <dbReference type="EMBL" id="VFJ46378.1"/>
    </source>
</evidence>
<keyword evidence="1" id="KW-0472">Membrane</keyword>
<gene>
    <name evidence="3" type="ORF">BECKFM1743A_GA0114220_1003610</name>
    <name evidence="4" type="ORF">BECKFM1743B_GA0114221_100428</name>
    <name evidence="2" type="ORF">BECKFM1743C_GA0114222_1000814</name>
</gene>
<keyword evidence="1" id="KW-0812">Transmembrane</keyword>
<dbReference type="EMBL" id="CAADFA010000008">
    <property type="protein sequence ID" value="VFJ44071.1"/>
    <property type="molecule type" value="Genomic_DNA"/>
</dbReference>
<reference evidence="3" key="1">
    <citation type="submission" date="2019-02" db="EMBL/GenBank/DDBJ databases">
        <authorList>
            <person name="Gruber-Vodicka R. H."/>
            <person name="Seah K. B. B."/>
        </authorList>
    </citation>
    <scope>NUCLEOTIDE SEQUENCE</scope>
    <source>
        <strain evidence="3">BECK_BZ163</strain>
        <strain evidence="4">BECK_BZ164</strain>
        <strain evidence="2">BECK_BZ165</strain>
    </source>
</reference>
<organism evidence="3">
    <name type="scientific">Candidatus Kentrum sp. FM</name>
    <dbReference type="NCBI Taxonomy" id="2126340"/>
    <lineage>
        <taxon>Bacteria</taxon>
        <taxon>Pseudomonadati</taxon>
        <taxon>Pseudomonadota</taxon>
        <taxon>Gammaproteobacteria</taxon>
        <taxon>Candidatus Kentrum</taxon>
    </lineage>
</organism>
<sequence>MDTIIKKERPATSAITADTDSAEMREIKVQIEVAFNYMEKRAYALQTFHKMIMFLVAIASGGLVAIAIDIVKPEATIAASLFIGTASLLGLFDSFFDLSDRAQKYKMTASRLHFLERKIRSGNAAYTEIKNEHDEILVSMDFKWITALYAETCNDVTKGDHLYKIPFLARMLKNILNIPFKPGYAKR</sequence>